<sequence>MTYLCENCDYGIDIDEYPHIKWSIWLDGPLKYNDIYYSDGSYNDSYDKEHKRMSNEKVILKCLDNSQNNVNEFILNEAKPYIINEDRTDGIIYGISQDPNTKDYIMVLNDYRCEKCAIWLDGPLKYNYNTKWERVPNEKVALEFLHNSNNIINKILHKVKQIYGISRNPDTNDYVLVFRDFYCRNCEISNSSTQYTAMWVNGPLQYERKKHEYERLSNVKVALIRLGNLQTITNEFLNKVRSYFVEDNFTNIKKVYGISKNPDTKEYLLVFRNCFCNNDKWCKPCKIDDFANWTSGNEKIDNYIQEMQLKIEWIPYNEFKNITEISKCNSASMHSAVWINCPLQYKRKKANKEVTLKCLYNSQNMIGELLSEAKSYSIDKINGISQHPDTKDYIIVLQDHFCKKYVEWIPYNQFNSIKEIGKHDSSIQYMAIWINGPLKYEKNKQEYERLSNKEVSLKCLVNSQDMISELLDEVKLYSIKSAIYSAIWMNGPLEYKRYKEEYKRIPNRKVTLKCIYNSQININEFLNEVDNKIYGISQDPNTKDFIIILQDFYYGPLQYEKKKQEYYRRPNMKVALKCLYNSQNITNKFLNEVKAYSISQGNSILKIYGISQDPVTKDYIMVLQYVDKGSFDNYKYFFKNCNWKKRIIILQYLIEGLKKIHDDKMVHHDFHIGNILILNYIVTFDSFHSNFNQVCISDMGLCGEVDNIDETKIYGVMPYVAPEVLRGYAGKILFNSEFKKQFEEAEEYRKANILSIENDQSTTHPQACYTSRLLNPFTKDLSNISSVEVIDFTNEQ</sequence>
<dbReference type="AlphaFoldDB" id="A0A8H3QIK6"/>
<dbReference type="PROSITE" id="PS50011">
    <property type="entry name" value="PROTEIN_KINASE_DOM"/>
    <property type="match status" value="1"/>
</dbReference>
<organism evidence="4 5">
    <name type="scientific">Rhizophagus clarus</name>
    <dbReference type="NCBI Taxonomy" id="94130"/>
    <lineage>
        <taxon>Eukaryota</taxon>
        <taxon>Fungi</taxon>
        <taxon>Fungi incertae sedis</taxon>
        <taxon>Mucoromycota</taxon>
        <taxon>Glomeromycotina</taxon>
        <taxon>Glomeromycetes</taxon>
        <taxon>Glomerales</taxon>
        <taxon>Glomeraceae</taxon>
        <taxon>Rhizophagus</taxon>
    </lineage>
</organism>
<evidence type="ECO:0000256" key="1">
    <source>
        <dbReference type="ARBA" id="ARBA00022741"/>
    </source>
</evidence>
<dbReference type="InterPro" id="IPR000719">
    <property type="entry name" value="Prot_kinase_dom"/>
</dbReference>
<dbReference type="GO" id="GO:0005524">
    <property type="term" value="F:ATP binding"/>
    <property type="evidence" value="ECO:0007669"/>
    <property type="project" value="UniProtKB-KW"/>
</dbReference>
<dbReference type="EMBL" id="BLAL01000060">
    <property type="protein sequence ID" value="GES82310.1"/>
    <property type="molecule type" value="Genomic_DNA"/>
</dbReference>
<dbReference type="OrthoDB" id="4062651at2759"/>
<evidence type="ECO:0000256" key="2">
    <source>
        <dbReference type="ARBA" id="ARBA00022840"/>
    </source>
</evidence>
<name>A0A8H3QIK6_9GLOM</name>
<keyword evidence="1" id="KW-0547">Nucleotide-binding</keyword>
<evidence type="ECO:0000313" key="4">
    <source>
        <dbReference type="EMBL" id="GES82310.1"/>
    </source>
</evidence>
<dbReference type="SMART" id="SM00220">
    <property type="entry name" value="S_TKc"/>
    <property type="match status" value="1"/>
</dbReference>
<gene>
    <name evidence="4" type="ORF">RCL2_000952200</name>
</gene>
<keyword evidence="4" id="KW-0418">Kinase</keyword>
<dbReference type="GO" id="GO:0005886">
    <property type="term" value="C:plasma membrane"/>
    <property type="evidence" value="ECO:0007669"/>
    <property type="project" value="TreeGrafter"/>
</dbReference>
<evidence type="ECO:0000259" key="3">
    <source>
        <dbReference type="PROSITE" id="PS50011"/>
    </source>
</evidence>
<feature type="domain" description="Protein kinase" evidence="3">
    <location>
        <begin position="543"/>
        <end position="796"/>
    </location>
</feature>
<reference evidence="4" key="1">
    <citation type="submission" date="2019-10" db="EMBL/GenBank/DDBJ databases">
        <title>Conservation and host-specific expression of non-tandemly repeated heterogenous ribosome RNA gene in arbuscular mycorrhizal fungi.</title>
        <authorList>
            <person name="Maeda T."/>
            <person name="Kobayashi Y."/>
            <person name="Nakagawa T."/>
            <person name="Ezawa T."/>
            <person name="Yamaguchi K."/>
            <person name="Bino T."/>
            <person name="Nishimoto Y."/>
            <person name="Shigenobu S."/>
            <person name="Kawaguchi M."/>
        </authorList>
    </citation>
    <scope>NUCLEOTIDE SEQUENCE</scope>
    <source>
        <strain evidence="4">HR1</strain>
    </source>
</reference>
<proteinExistence type="predicted"/>
<dbReference type="InterPro" id="IPR011009">
    <property type="entry name" value="Kinase-like_dom_sf"/>
</dbReference>
<keyword evidence="4" id="KW-0808">Transferase</keyword>
<dbReference type="GO" id="GO:0004672">
    <property type="term" value="F:protein kinase activity"/>
    <property type="evidence" value="ECO:0007669"/>
    <property type="project" value="InterPro"/>
</dbReference>
<dbReference type="Gene3D" id="1.10.510.10">
    <property type="entry name" value="Transferase(Phosphotransferase) domain 1"/>
    <property type="match status" value="1"/>
</dbReference>
<comment type="caution">
    <text evidence="4">The sequence shown here is derived from an EMBL/GenBank/DDBJ whole genome shotgun (WGS) entry which is preliminary data.</text>
</comment>
<accession>A0A8H3QIK6</accession>
<dbReference type="SUPFAM" id="SSF56112">
    <property type="entry name" value="Protein kinase-like (PK-like)"/>
    <property type="match status" value="1"/>
</dbReference>
<keyword evidence="2" id="KW-0067">ATP-binding</keyword>
<evidence type="ECO:0000313" key="5">
    <source>
        <dbReference type="Proteomes" id="UP000615446"/>
    </source>
</evidence>
<protein>
    <submittedName>
        <fullName evidence="4">Kinase-like domain-containing protein</fullName>
    </submittedName>
</protein>
<dbReference type="Proteomes" id="UP000615446">
    <property type="component" value="Unassembled WGS sequence"/>
</dbReference>
<dbReference type="PANTHER" id="PTHR27001">
    <property type="entry name" value="OS01G0253100 PROTEIN"/>
    <property type="match status" value="1"/>
</dbReference>
<dbReference type="Pfam" id="PF00069">
    <property type="entry name" value="Pkinase"/>
    <property type="match status" value="1"/>
</dbReference>
<dbReference type="PANTHER" id="PTHR27001:SF931">
    <property type="entry name" value="OS11G0664100 PROTEIN"/>
    <property type="match status" value="1"/>
</dbReference>